<evidence type="ECO:0000259" key="2">
    <source>
        <dbReference type="PROSITE" id="PS50404"/>
    </source>
</evidence>
<comment type="caution">
    <text evidence="4">The sequence shown here is derived from an EMBL/GenBank/DDBJ whole genome shotgun (WGS) entry which is preliminary data.</text>
</comment>
<dbReference type="PANTHER" id="PTHR44051:SF9">
    <property type="entry name" value="GLUTATHIONE S-TRANSFERASE 1"/>
    <property type="match status" value="1"/>
</dbReference>
<protein>
    <submittedName>
        <fullName evidence="4">Glutathione S-transferase</fullName>
        <ecNumber evidence="4">2.5.1.18</ecNumber>
    </submittedName>
</protein>
<dbReference type="PROSITE" id="PS50404">
    <property type="entry name" value="GST_NTER"/>
    <property type="match status" value="1"/>
</dbReference>
<dbReference type="CDD" id="cd03046">
    <property type="entry name" value="GST_N_GTT1_like"/>
    <property type="match status" value="1"/>
</dbReference>
<dbReference type="InterPro" id="IPR004046">
    <property type="entry name" value="GST_C"/>
</dbReference>
<dbReference type="SFLD" id="SFLDG00358">
    <property type="entry name" value="Main_(cytGST)"/>
    <property type="match status" value="1"/>
</dbReference>
<accession>A0A7W6EXA6</accession>
<evidence type="ECO:0000313" key="5">
    <source>
        <dbReference type="Proteomes" id="UP000562395"/>
    </source>
</evidence>
<evidence type="ECO:0000259" key="3">
    <source>
        <dbReference type="PROSITE" id="PS50405"/>
    </source>
</evidence>
<comment type="similarity">
    <text evidence="1">Belongs to the GST superfamily.</text>
</comment>
<sequence>MITLHHSPTTRSFRIKWLLEELGVPYHEEVRSFYNMERHDPAYQKVNPIGSFPTFEDDSLVLTESGAIINHILRHHGRGCFRPEANSREEAQVDEWMYWSEGLFAVHQRIFWDHCAPPPGCILDPVPSVGEEARRQAIRYAAMLETALREDGWMVGDTLTGADFMLCFPLFLANLYGWFETLPRIAAYVGRIAARPAFQRAIADTVVCMTEMRKGTPEYPSFRGTETLA</sequence>
<proteinExistence type="inferred from homology"/>
<keyword evidence="4" id="KW-0808">Transferase</keyword>
<dbReference type="GO" id="GO:0004364">
    <property type="term" value="F:glutathione transferase activity"/>
    <property type="evidence" value="ECO:0007669"/>
    <property type="project" value="UniProtKB-EC"/>
</dbReference>
<dbReference type="SFLD" id="SFLDS00019">
    <property type="entry name" value="Glutathione_Transferase_(cytos"/>
    <property type="match status" value="1"/>
</dbReference>
<dbReference type="Pfam" id="PF02798">
    <property type="entry name" value="GST_N"/>
    <property type="match status" value="1"/>
</dbReference>
<name>A0A7W6EXA6_9SPHN</name>
<dbReference type="InterPro" id="IPR010987">
    <property type="entry name" value="Glutathione-S-Trfase_C-like"/>
</dbReference>
<evidence type="ECO:0000256" key="1">
    <source>
        <dbReference type="RuleBase" id="RU003494"/>
    </source>
</evidence>
<organism evidence="4 5">
    <name type="scientific">Novosphingobium hassiacum</name>
    <dbReference type="NCBI Taxonomy" id="173676"/>
    <lineage>
        <taxon>Bacteria</taxon>
        <taxon>Pseudomonadati</taxon>
        <taxon>Pseudomonadota</taxon>
        <taxon>Alphaproteobacteria</taxon>
        <taxon>Sphingomonadales</taxon>
        <taxon>Sphingomonadaceae</taxon>
        <taxon>Novosphingobium</taxon>
    </lineage>
</organism>
<dbReference type="InterPro" id="IPR040079">
    <property type="entry name" value="Glutathione_S-Trfase"/>
</dbReference>
<dbReference type="EC" id="2.5.1.18" evidence="4"/>
<dbReference type="SUPFAM" id="SSF52833">
    <property type="entry name" value="Thioredoxin-like"/>
    <property type="match status" value="1"/>
</dbReference>
<evidence type="ECO:0000313" key="4">
    <source>
        <dbReference type="EMBL" id="MBB3862173.1"/>
    </source>
</evidence>
<dbReference type="Proteomes" id="UP000562395">
    <property type="component" value="Unassembled WGS sequence"/>
</dbReference>
<dbReference type="Pfam" id="PF00043">
    <property type="entry name" value="GST_C"/>
    <property type="match status" value="1"/>
</dbReference>
<dbReference type="SFLD" id="SFLDG01150">
    <property type="entry name" value="Main.1:_Beta-like"/>
    <property type="match status" value="1"/>
</dbReference>
<dbReference type="InterPro" id="IPR004045">
    <property type="entry name" value="Glutathione_S-Trfase_N"/>
</dbReference>
<keyword evidence="5" id="KW-1185">Reference proteome</keyword>
<feature type="domain" description="GST C-terminal" evidence="3">
    <location>
        <begin position="86"/>
        <end position="218"/>
    </location>
</feature>
<feature type="domain" description="GST N-terminal" evidence="2">
    <location>
        <begin position="1"/>
        <end position="80"/>
    </location>
</feature>
<gene>
    <name evidence="4" type="ORF">GGQ88_003471</name>
</gene>
<dbReference type="PROSITE" id="PS50405">
    <property type="entry name" value="GST_CTER"/>
    <property type="match status" value="1"/>
</dbReference>
<dbReference type="RefSeq" id="WP_183614663.1">
    <property type="nucleotide sequence ID" value="NZ_JACICY010000010.1"/>
</dbReference>
<dbReference type="AlphaFoldDB" id="A0A7W6EXA6"/>
<dbReference type="InterPro" id="IPR036249">
    <property type="entry name" value="Thioredoxin-like_sf"/>
</dbReference>
<dbReference type="PANTHER" id="PTHR44051">
    <property type="entry name" value="GLUTATHIONE S-TRANSFERASE-RELATED"/>
    <property type="match status" value="1"/>
</dbReference>
<dbReference type="SUPFAM" id="SSF47616">
    <property type="entry name" value="GST C-terminal domain-like"/>
    <property type="match status" value="1"/>
</dbReference>
<dbReference type="Gene3D" id="1.20.1050.10">
    <property type="match status" value="1"/>
</dbReference>
<dbReference type="EMBL" id="JACICY010000010">
    <property type="protein sequence ID" value="MBB3862173.1"/>
    <property type="molecule type" value="Genomic_DNA"/>
</dbReference>
<dbReference type="InterPro" id="IPR036282">
    <property type="entry name" value="Glutathione-S-Trfase_C_sf"/>
</dbReference>
<dbReference type="Gene3D" id="3.40.30.10">
    <property type="entry name" value="Glutaredoxin"/>
    <property type="match status" value="1"/>
</dbReference>
<reference evidence="4 5" key="1">
    <citation type="submission" date="2020-08" db="EMBL/GenBank/DDBJ databases">
        <title>Genomic Encyclopedia of Type Strains, Phase IV (KMG-IV): sequencing the most valuable type-strain genomes for metagenomic binning, comparative biology and taxonomic classification.</title>
        <authorList>
            <person name="Goeker M."/>
        </authorList>
    </citation>
    <scope>NUCLEOTIDE SEQUENCE [LARGE SCALE GENOMIC DNA]</scope>
    <source>
        <strain evidence="4 5">DSM 14552</strain>
    </source>
</reference>